<evidence type="ECO:0000313" key="2">
    <source>
        <dbReference type="Proteomes" id="UP001172778"/>
    </source>
</evidence>
<name>A0ABT7DTL6_9NEIS</name>
<dbReference type="RefSeq" id="WP_284098773.1">
    <property type="nucleotide sequence ID" value="NZ_JARRAF010000001.1"/>
</dbReference>
<dbReference type="Proteomes" id="UP001172778">
    <property type="component" value="Unassembled WGS sequence"/>
</dbReference>
<dbReference type="EMBL" id="JARRAF010000001">
    <property type="protein sequence ID" value="MDK2122485.1"/>
    <property type="molecule type" value="Genomic_DNA"/>
</dbReference>
<evidence type="ECO:0000313" key="1">
    <source>
        <dbReference type="EMBL" id="MDK2122485.1"/>
    </source>
</evidence>
<gene>
    <name evidence="1" type="ORF">PZA18_00305</name>
</gene>
<comment type="caution">
    <text evidence="1">The sequence shown here is derived from an EMBL/GenBank/DDBJ whole genome shotgun (WGS) entry which is preliminary data.</text>
</comment>
<reference evidence="1" key="1">
    <citation type="submission" date="2023-03" db="EMBL/GenBank/DDBJ databases">
        <title>Chitinimonas shenzhenensis gen. nov., sp. nov., a novel member of family Burkholderiaceae isolated from activated sludge collected in Shen Zhen, China.</title>
        <authorList>
            <person name="Wang X."/>
        </authorList>
    </citation>
    <scope>NUCLEOTIDE SEQUENCE</scope>
    <source>
        <strain evidence="1">DQS-5</strain>
    </source>
</reference>
<proteinExistence type="predicted"/>
<sequence>MVLAPAEVRIIRKLGAFAANRGSKGLPRLWEWGNSQSLPDWADWPEGISDMKIVRVLEVWEKGMDGHFIDQWPLADTLSTVYLSQLFADEQDRPDPDMLLSYFLSPAKAVQLQPYIAQQLDPDVHDYILAAYGVPGK</sequence>
<accession>A0ABT7DTL6</accession>
<protein>
    <submittedName>
        <fullName evidence="1">Uncharacterized protein</fullName>
    </submittedName>
</protein>
<keyword evidence="2" id="KW-1185">Reference proteome</keyword>
<organism evidence="1 2">
    <name type="scientific">Parachitinimonas caeni</name>
    <dbReference type="NCBI Taxonomy" id="3031301"/>
    <lineage>
        <taxon>Bacteria</taxon>
        <taxon>Pseudomonadati</taxon>
        <taxon>Pseudomonadota</taxon>
        <taxon>Betaproteobacteria</taxon>
        <taxon>Neisseriales</taxon>
        <taxon>Chitinibacteraceae</taxon>
        <taxon>Parachitinimonas</taxon>
    </lineage>
</organism>